<dbReference type="GO" id="GO:0048488">
    <property type="term" value="P:synaptic vesicle endocytosis"/>
    <property type="evidence" value="ECO:0007669"/>
    <property type="project" value="TreeGrafter"/>
</dbReference>
<dbReference type="EMBL" id="RCHS01001707">
    <property type="protein sequence ID" value="RMX51911.1"/>
    <property type="molecule type" value="Genomic_DNA"/>
</dbReference>
<dbReference type="GO" id="GO:0070382">
    <property type="term" value="C:exocytic vesicle"/>
    <property type="evidence" value="ECO:0007669"/>
    <property type="project" value="TreeGrafter"/>
</dbReference>
<evidence type="ECO:0000313" key="3">
    <source>
        <dbReference type="EMBL" id="RMX51911.1"/>
    </source>
</evidence>
<sequence>MGNDISNLRVPITVKNKTTKAIPAKGPCEFEIPKRYDPNERRDSNISNNKITVQEIDMAIYSNPEINEHMAAPAPAPPPLGTLLFEIRHDTYEEQLNIHLIGARRLPVRHLVTEPGVASHGGVIKSDPMVEICLLPEEKPVIESYTHFGIQDPQFNEHVSFKLTSAELNEKTLRFTVFDNKRRHRLTPIGHTLYSLKGQELDGAMIIERNLKLNSQPYGHTRGEILLSLNYNPGMNTITVGITKARNLIHFDAHSNREYLVKITEVFSGHKVKTKRTPAADGEKHPIFHSTLSFQVPIQRLSHTSLVLTLVGRGKMRSNKTVGRAILGPGIYECDSERSHWGRMIISPLKKVEQWHALYL</sequence>
<protein>
    <recommendedName>
        <fullName evidence="2">C2 domain-containing protein</fullName>
    </recommendedName>
</protein>
<gene>
    <name evidence="3" type="ORF">pdam_00012180</name>
</gene>
<evidence type="ECO:0000259" key="2">
    <source>
        <dbReference type="PROSITE" id="PS50004"/>
    </source>
</evidence>
<dbReference type="STRING" id="46731.A0A3M6UE22"/>
<feature type="domain" description="C2" evidence="2">
    <location>
        <begin position="79"/>
        <end position="211"/>
    </location>
</feature>
<dbReference type="GO" id="GO:0005544">
    <property type="term" value="F:calcium-dependent phospholipid binding"/>
    <property type="evidence" value="ECO:0007669"/>
    <property type="project" value="TreeGrafter"/>
</dbReference>
<dbReference type="PANTHER" id="PTHR10024:SF227">
    <property type="entry name" value="SYNAPTOTAGMIN 1"/>
    <property type="match status" value="1"/>
</dbReference>
<dbReference type="GO" id="GO:0005509">
    <property type="term" value="F:calcium ion binding"/>
    <property type="evidence" value="ECO:0007669"/>
    <property type="project" value="TreeGrafter"/>
</dbReference>
<keyword evidence="1" id="KW-0677">Repeat</keyword>
<evidence type="ECO:0000256" key="1">
    <source>
        <dbReference type="ARBA" id="ARBA00022737"/>
    </source>
</evidence>
<evidence type="ECO:0000313" key="4">
    <source>
        <dbReference type="Proteomes" id="UP000275408"/>
    </source>
</evidence>
<dbReference type="Pfam" id="PF00168">
    <property type="entry name" value="C2"/>
    <property type="match status" value="2"/>
</dbReference>
<dbReference type="Proteomes" id="UP000275408">
    <property type="component" value="Unassembled WGS sequence"/>
</dbReference>
<comment type="caution">
    <text evidence="3">The sequence shown here is derived from an EMBL/GenBank/DDBJ whole genome shotgun (WGS) entry which is preliminary data.</text>
</comment>
<dbReference type="AlphaFoldDB" id="A0A3M6UE22"/>
<dbReference type="GO" id="GO:0098793">
    <property type="term" value="C:presynapse"/>
    <property type="evidence" value="ECO:0007669"/>
    <property type="project" value="GOC"/>
</dbReference>
<dbReference type="InterPro" id="IPR001565">
    <property type="entry name" value="Synaptotagmin"/>
</dbReference>
<organism evidence="3 4">
    <name type="scientific">Pocillopora damicornis</name>
    <name type="common">Cauliflower coral</name>
    <name type="synonym">Millepora damicornis</name>
    <dbReference type="NCBI Taxonomy" id="46731"/>
    <lineage>
        <taxon>Eukaryota</taxon>
        <taxon>Metazoa</taxon>
        <taxon>Cnidaria</taxon>
        <taxon>Anthozoa</taxon>
        <taxon>Hexacorallia</taxon>
        <taxon>Scleractinia</taxon>
        <taxon>Astrocoeniina</taxon>
        <taxon>Pocilloporidae</taxon>
        <taxon>Pocillopora</taxon>
    </lineage>
</organism>
<keyword evidence="4" id="KW-1185">Reference proteome</keyword>
<dbReference type="PROSITE" id="PS50004">
    <property type="entry name" value="C2"/>
    <property type="match status" value="2"/>
</dbReference>
<proteinExistence type="predicted"/>
<accession>A0A3M6UE22</accession>
<dbReference type="Gene3D" id="2.60.40.150">
    <property type="entry name" value="C2 domain"/>
    <property type="match status" value="2"/>
</dbReference>
<dbReference type="OMA" id="ASKQWHA"/>
<dbReference type="GO" id="GO:0030276">
    <property type="term" value="F:clathrin binding"/>
    <property type="evidence" value="ECO:0007669"/>
    <property type="project" value="TreeGrafter"/>
</dbReference>
<dbReference type="PANTHER" id="PTHR10024">
    <property type="entry name" value="SYNAPTOTAGMIN"/>
    <property type="match status" value="1"/>
</dbReference>
<name>A0A3M6UE22_POCDA</name>
<dbReference type="InterPro" id="IPR035892">
    <property type="entry name" value="C2_domain_sf"/>
</dbReference>
<dbReference type="GO" id="GO:0048791">
    <property type="term" value="P:calcium ion-regulated exocytosis of neurotransmitter"/>
    <property type="evidence" value="ECO:0007669"/>
    <property type="project" value="TreeGrafter"/>
</dbReference>
<dbReference type="GO" id="GO:0000149">
    <property type="term" value="F:SNARE binding"/>
    <property type="evidence" value="ECO:0007669"/>
    <property type="project" value="TreeGrafter"/>
</dbReference>
<dbReference type="PRINTS" id="PR00399">
    <property type="entry name" value="SYNAPTOTAGMN"/>
</dbReference>
<dbReference type="SUPFAM" id="SSF49562">
    <property type="entry name" value="C2 domain (Calcium/lipid-binding domain, CaLB)"/>
    <property type="match status" value="2"/>
</dbReference>
<dbReference type="GO" id="GO:0001786">
    <property type="term" value="F:phosphatidylserine binding"/>
    <property type="evidence" value="ECO:0007669"/>
    <property type="project" value="TreeGrafter"/>
</dbReference>
<dbReference type="SMART" id="SM00239">
    <property type="entry name" value="C2"/>
    <property type="match status" value="2"/>
</dbReference>
<dbReference type="InterPro" id="IPR000008">
    <property type="entry name" value="C2_dom"/>
</dbReference>
<feature type="domain" description="C2" evidence="2">
    <location>
        <begin position="221"/>
        <end position="356"/>
    </location>
</feature>
<reference evidence="3 4" key="1">
    <citation type="journal article" date="2018" name="Sci. Rep.">
        <title>Comparative analysis of the Pocillopora damicornis genome highlights role of immune system in coral evolution.</title>
        <authorList>
            <person name="Cunning R."/>
            <person name="Bay R.A."/>
            <person name="Gillette P."/>
            <person name="Baker A.C."/>
            <person name="Traylor-Knowles N."/>
        </authorList>
    </citation>
    <scope>NUCLEOTIDE SEQUENCE [LARGE SCALE GENOMIC DNA]</scope>
    <source>
        <strain evidence="3">RSMAS</strain>
        <tissue evidence="3">Whole animal</tissue>
    </source>
</reference>
<dbReference type="OrthoDB" id="10259057at2759"/>
<dbReference type="GO" id="GO:0005886">
    <property type="term" value="C:plasma membrane"/>
    <property type="evidence" value="ECO:0007669"/>
    <property type="project" value="TreeGrafter"/>
</dbReference>